<evidence type="ECO:0008006" key="4">
    <source>
        <dbReference type="Google" id="ProtNLM"/>
    </source>
</evidence>
<reference evidence="2 3" key="1">
    <citation type="submission" date="2024-01" db="EMBL/GenBank/DDBJ databases">
        <title>Seven novel Bacillus-like species.</title>
        <authorList>
            <person name="Liu G."/>
        </authorList>
    </citation>
    <scope>NUCLEOTIDE SEQUENCE [LARGE SCALE GENOMIC DNA]</scope>
    <source>
        <strain evidence="2 3">FJAT-51639</strain>
    </source>
</reference>
<feature type="transmembrane region" description="Helical" evidence="1">
    <location>
        <begin position="79"/>
        <end position="98"/>
    </location>
</feature>
<evidence type="ECO:0000313" key="2">
    <source>
        <dbReference type="EMBL" id="MEI4802871.1"/>
    </source>
</evidence>
<gene>
    <name evidence="2" type="ORF">WAZ07_16445</name>
</gene>
<keyword evidence="1" id="KW-0812">Transmembrane</keyword>
<dbReference type="Proteomes" id="UP001372526">
    <property type="component" value="Unassembled WGS sequence"/>
</dbReference>
<proteinExistence type="predicted"/>
<dbReference type="EMBL" id="JBAWSX010000010">
    <property type="protein sequence ID" value="MEI4802871.1"/>
    <property type="molecule type" value="Genomic_DNA"/>
</dbReference>
<feature type="transmembrane region" description="Helical" evidence="1">
    <location>
        <begin position="7"/>
        <end position="27"/>
    </location>
</feature>
<evidence type="ECO:0000256" key="1">
    <source>
        <dbReference type="SAM" id="Phobius"/>
    </source>
</evidence>
<feature type="transmembrane region" description="Helical" evidence="1">
    <location>
        <begin position="104"/>
        <end position="124"/>
    </location>
</feature>
<keyword evidence="1" id="KW-1133">Transmembrane helix</keyword>
<comment type="caution">
    <text evidence="2">The sequence shown here is derived from an EMBL/GenBank/DDBJ whole genome shotgun (WGS) entry which is preliminary data.</text>
</comment>
<keyword evidence="3" id="KW-1185">Reference proteome</keyword>
<protein>
    <recommendedName>
        <fullName evidence="4">Group-specific protein</fullName>
    </recommendedName>
</protein>
<dbReference type="RefSeq" id="WP_336473321.1">
    <property type="nucleotide sequence ID" value="NZ_JBAWSX010000010.1"/>
</dbReference>
<organism evidence="2 3">
    <name type="scientific">Bacillus bruguierae</name>
    <dbReference type="NCBI Taxonomy" id="3127667"/>
    <lineage>
        <taxon>Bacteria</taxon>
        <taxon>Bacillati</taxon>
        <taxon>Bacillota</taxon>
        <taxon>Bacilli</taxon>
        <taxon>Bacillales</taxon>
        <taxon>Bacillaceae</taxon>
        <taxon>Bacillus</taxon>
    </lineage>
</organism>
<keyword evidence="1" id="KW-0472">Membrane</keyword>
<feature type="transmembrane region" description="Helical" evidence="1">
    <location>
        <begin position="33"/>
        <end position="53"/>
    </location>
</feature>
<name>A0ABU8FJK3_9BACI</name>
<accession>A0ABU8FJK3</accession>
<evidence type="ECO:0000313" key="3">
    <source>
        <dbReference type="Proteomes" id="UP001372526"/>
    </source>
</evidence>
<sequence>MSTRKIGTIICGIATVIVIVFTIYKMIVGKEVGFNEIVAIGSLLSMFLTSITWGTKEEKDGILQEEELGQKITEKSSKISYFLILLFIFGAIIGDKIVNGTTNIFLLMLLGLSMITLPFIEFLVAKKYQ</sequence>